<dbReference type="OrthoDB" id="998552at2759"/>
<dbReference type="GO" id="GO:0003676">
    <property type="term" value="F:nucleic acid binding"/>
    <property type="evidence" value="ECO:0007669"/>
    <property type="project" value="InterPro"/>
</dbReference>
<dbReference type="SUPFAM" id="SSF53098">
    <property type="entry name" value="Ribonuclease H-like"/>
    <property type="match status" value="1"/>
</dbReference>
<evidence type="ECO:0000259" key="1">
    <source>
        <dbReference type="Pfam" id="PF17921"/>
    </source>
</evidence>
<dbReference type="InterPro" id="IPR036397">
    <property type="entry name" value="RNaseH_sf"/>
</dbReference>
<evidence type="ECO:0000313" key="3">
    <source>
        <dbReference type="Proteomes" id="UP000325315"/>
    </source>
</evidence>
<keyword evidence="3" id="KW-1185">Reference proteome</keyword>
<dbReference type="InterPro" id="IPR052160">
    <property type="entry name" value="Gypsy_RT_Integrase-like"/>
</dbReference>
<proteinExistence type="predicted"/>
<evidence type="ECO:0000313" key="2">
    <source>
        <dbReference type="EMBL" id="KAA3473731.1"/>
    </source>
</evidence>
<protein>
    <submittedName>
        <fullName evidence="2">Transposon Ty3-I Gag-Pol polyprotein</fullName>
    </submittedName>
</protein>
<gene>
    <name evidence="2" type="ORF">EPI10_024089</name>
</gene>
<dbReference type="Gene3D" id="1.10.340.70">
    <property type="match status" value="1"/>
</dbReference>
<sequence length="295" mass="34390">MNRKGIKNQVADHLSRLKQKDKTHSSIPIKEYFLYEHILELNYANFLASGLMSVNFTYQQRAKFLHGARYYFWEEPFLFKQCADQMIRRSIVESKVADILYHFHSSLSGGHFGGLRTAAKVLQASFFWLALFKDVYAYVKGSGRCQIVRNVTRMNEILLTNILKVDLFDVCSIDFFFPFPSSYGNRYILVAIDYVEAEAFPTNNAKIAMRFLQKDIFMRFGTSRVIISDEGYHLQNKWLKWLLEKYNKKNKVGTTYTKGQVEFAKKEIKGILEKVVHPTRKIGLGDLMKHYGPTR</sequence>
<dbReference type="Pfam" id="PF17921">
    <property type="entry name" value="Integrase_H2C2"/>
    <property type="match status" value="1"/>
</dbReference>
<dbReference type="Gene3D" id="3.30.420.10">
    <property type="entry name" value="Ribonuclease H-like superfamily/Ribonuclease H"/>
    <property type="match status" value="1"/>
</dbReference>
<name>A0A5B6VWJ8_9ROSI</name>
<organism evidence="2 3">
    <name type="scientific">Gossypium australe</name>
    <dbReference type="NCBI Taxonomy" id="47621"/>
    <lineage>
        <taxon>Eukaryota</taxon>
        <taxon>Viridiplantae</taxon>
        <taxon>Streptophyta</taxon>
        <taxon>Embryophyta</taxon>
        <taxon>Tracheophyta</taxon>
        <taxon>Spermatophyta</taxon>
        <taxon>Magnoliopsida</taxon>
        <taxon>eudicotyledons</taxon>
        <taxon>Gunneridae</taxon>
        <taxon>Pentapetalae</taxon>
        <taxon>rosids</taxon>
        <taxon>malvids</taxon>
        <taxon>Malvales</taxon>
        <taxon>Malvaceae</taxon>
        <taxon>Malvoideae</taxon>
        <taxon>Gossypium</taxon>
    </lineage>
</organism>
<reference evidence="3" key="1">
    <citation type="journal article" date="2019" name="Plant Biotechnol. J.">
        <title>Genome sequencing of the Australian wild diploid species Gossypium australe highlights disease resistance and delayed gland morphogenesis.</title>
        <authorList>
            <person name="Cai Y."/>
            <person name="Cai X."/>
            <person name="Wang Q."/>
            <person name="Wang P."/>
            <person name="Zhang Y."/>
            <person name="Cai C."/>
            <person name="Xu Y."/>
            <person name="Wang K."/>
            <person name="Zhou Z."/>
            <person name="Wang C."/>
            <person name="Geng S."/>
            <person name="Li B."/>
            <person name="Dong Q."/>
            <person name="Hou Y."/>
            <person name="Wang H."/>
            <person name="Ai P."/>
            <person name="Liu Z."/>
            <person name="Yi F."/>
            <person name="Sun M."/>
            <person name="An G."/>
            <person name="Cheng J."/>
            <person name="Zhang Y."/>
            <person name="Shi Q."/>
            <person name="Xie Y."/>
            <person name="Shi X."/>
            <person name="Chang Y."/>
            <person name="Huang F."/>
            <person name="Chen Y."/>
            <person name="Hong S."/>
            <person name="Mi L."/>
            <person name="Sun Q."/>
            <person name="Zhang L."/>
            <person name="Zhou B."/>
            <person name="Peng R."/>
            <person name="Zhang X."/>
            <person name="Liu F."/>
        </authorList>
    </citation>
    <scope>NUCLEOTIDE SEQUENCE [LARGE SCALE GENOMIC DNA]</scope>
    <source>
        <strain evidence="3">cv. PA1801</strain>
    </source>
</reference>
<dbReference type="EMBL" id="SMMG02000005">
    <property type="protein sequence ID" value="KAA3473731.1"/>
    <property type="molecule type" value="Genomic_DNA"/>
</dbReference>
<dbReference type="InterPro" id="IPR041588">
    <property type="entry name" value="Integrase_H2C2"/>
</dbReference>
<feature type="domain" description="Integrase zinc-binding" evidence="1">
    <location>
        <begin position="94"/>
        <end position="149"/>
    </location>
</feature>
<dbReference type="AlphaFoldDB" id="A0A5B6VWJ8"/>
<dbReference type="PANTHER" id="PTHR47266">
    <property type="entry name" value="ENDONUCLEASE-RELATED"/>
    <property type="match status" value="1"/>
</dbReference>
<dbReference type="Proteomes" id="UP000325315">
    <property type="component" value="Unassembled WGS sequence"/>
</dbReference>
<accession>A0A5B6VWJ8</accession>
<comment type="caution">
    <text evidence="2">The sequence shown here is derived from an EMBL/GenBank/DDBJ whole genome shotgun (WGS) entry which is preliminary data.</text>
</comment>
<dbReference type="InterPro" id="IPR012337">
    <property type="entry name" value="RNaseH-like_sf"/>
</dbReference>